<dbReference type="PANTHER" id="PTHR30328:SF54">
    <property type="entry name" value="HTH-TYPE TRANSCRIPTIONAL REPRESSOR SCO4008"/>
    <property type="match status" value="1"/>
</dbReference>
<dbReference type="SUPFAM" id="SSF48498">
    <property type="entry name" value="Tetracyclin repressor-like, C-terminal domain"/>
    <property type="match status" value="1"/>
</dbReference>
<dbReference type="PROSITE" id="PS50977">
    <property type="entry name" value="HTH_TETR_2"/>
    <property type="match status" value="1"/>
</dbReference>
<name>A0A1H0AL94_9BACI</name>
<dbReference type="InterPro" id="IPR009057">
    <property type="entry name" value="Homeodomain-like_sf"/>
</dbReference>
<dbReference type="AlphaFoldDB" id="A0A1H0AL94"/>
<organism evidence="4 5">
    <name type="scientific">Tenuibacillus multivorans</name>
    <dbReference type="NCBI Taxonomy" id="237069"/>
    <lineage>
        <taxon>Bacteria</taxon>
        <taxon>Bacillati</taxon>
        <taxon>Bacillota</taxon>
        <taxon>Bacilli</taxon>
        <taxon>Bacillales</taxon>
        <taxon>Bacillaceae</taxon>
        <taxon>Tenuibacillus</taxon>
    </lineage>
</organism>
<reference evidence="4 5" key="1">
    <citation type="submission" date="2016-10" db="EMBL/GenBank/DDBJ databases">
        <authorList>
            <person name="de Groot N.N."/>
        </authorList>
    </citation>
    <scope>NUCLEOTIDE SEQUENCE [LARGE SCALE GENOMIC DNA]</scope>
    <source>
        <strain evidence="4 5">CGMCC 1.3442</strain>
    </source>
</reference>
<dbReference type="Proteomes" id="UP000199334">
    <property type="component" value="Unassembled WGS sequence"/>
</dbReference>
<dbReference type="InterPro" id="IPR050109">
    <property type="entry name" value="HTH-type_TetR-like_transc_reg"/>
</dbReference>
<keyword evidence="1 2" id="KW-0238">DNA-binding</keyword>
<evidence type="ECO:0000256" key="1">
    <source>
        <dbReference type="ARBA" id="ARBA00023125"/>
    </source>
</evidence>
<dbReference type="Gene3D" id="1.10.10.60">
    <property type="entry name" value="Homeodomain-like"/>
    <property type="match status" value="1"/>
</dbReference>
<dbReference type="InterPro" id="IPR023772">
    <property type="entry name" value="DNA-bd_HTH_TetR-type_CS"/>
</dbReference>
<dbReference type="PROSITE" id="PS01081">
    <property type="entry name" value="HTH_TETR_1"/>
    <property type="match status" value="1"/>
</dbReference>
<gene>
    <name evidence="4" type="ORF">SAMN05216498_1989</name>
</gene>
<sequence length="205" mass="24673">MPFEDIKEGKKKKIVEAALEEFAEHGYEKASTNRIVYQAGVGKGMLYYYFENKRKLYLYLVKNSLDVIEDQYIKHIDISETDVFERMRQIAEFEMRVYSKNYHFFNFMSSVFINEDFVLTDDLKGRIEKLQDEGMAKLYQNIDFSKFRDDIDVNKAFKLIQWAINGYQNDLINRLKGVNFNHLDFEYYMDEFLEYLEVLKIGFYK</sequence>
<feature type="domain" description="HTH tetR-type" evidence="3">
    <location>
        <begin position="8"/>
        <end position="68"/>
    </location>
</feature>
<dbReference type="RefSeq" id="WP_093856450.1">
    <property type="nucleotide sequence ID" value="NZ_BJVZ01000021.1"/>
</dbReference>
<feature type="DNA-binding region" description="H-T-H motif" evidence="2">
    <location>
        <begin position="31"/>
        <end position="50"/>
    </location>
</feature>
<evidence type="ECO:0000313" key="5">
    <source>
        <dbReference type="Proteomes" id="UP000199334"/>
    </source>
</evidence>
<dbReference type="Pfam" id="PF00440">
    <property type="entry name" value="TetR_N"/>
    <property type="match status" value="1"/>
</dbReference>
<accession>A0A1H0AL94</accession>
<evidence type="ECO:0000259" key="3">
    <source>
        <dbReference type="PROSITE" id="PS50977"/>
    </source>
</evidence>
<dbReference type="PRINTS" id="PR00455">
    <property type="entry name" value="HTHTETR"/>
</dbReference>
<dbReference type="GO" id="GO:0006355">
    <property type="term" value="P:regulation of DNA-templated transcription"/>
    <property type="evidence" value="ECO:0007669"/>
    <property type="project" value="UniProtKB-ARBA"/>
</dbReference>
<dbReference type="SUPFAM" id="SSF46689">
    <property type="entry name" value="Homeodomain-like"/>
    <property type="match status" value="1"/>
</dbReference>
<dbReference type="OrthoDB" id="9780939at2"/>
<dbReference type="EMBL" id="FNIG01000004">
    <property type="protein sequence ID" value="SDN34352.1"/>
    <property type="molecule type" value="Genomic_DNA"/>
</dbReference>
<proteinExistence type="predicted"/>
<dbReference type="STRING" id="237069.SAMN05216498_1989"/>
<dbReference type="InterPro" id="IPR036271">
    <property type="entry name" value="Tet_transcr_reg_TetR-rel_C_sf"/>
</dbReference>
<dbReference type="Gene3D" id="1.10.357.10">
    <property type="entry name" value="Tetracycline Repressor, domain 2"/>
    <property type="match status" value="1"/>
</dbReference>
<dbReference type="PANTHER" id="PTHR30328">
    <property type="entry name" value="TRANSCRIPTIONAL REPRESSOR"/>
    <property type="match status" value="1"/>
</dbReference>
<keyword evidence="5" id="KW-1185">Reference proteome</keyword>
<dbReference type="InterPro" id="IPR001647">
    <property type="entry name" value="HTH_TetR"/>
</dbReference>
<protein>
    <submittedName>
        <fullName evidence="4">DNA-binding transcriptional regulator, AcrR family</fullName>
    </submittedName>
</protein>
<evidence type="ECO:0000256" key="2">
    <source>
        <dbReference type="PROSITE-ProRule" id="PRU00335"/>
    </source>
</evidence>
<dbReference type="GO" id="GO:0003677">
    <property type="term" value="F:DNA binding"/>
    <property type="evidence" value="ECO:0007669"/>
    <property type="project" value="UniProtKB-UniRule"/>
</dbReference>
<evidence type="ECO:0000313" key="4">
    <source>
        <dbReference type="EMBL" id="SDN34352.1"/>
    </source>
</evidence>